<keyword evidence="6" id="KW-1185">Reference proteome</keyword>
<dbReference type="SFLD" id="SFLDF00562">
    <property type="entry name" value="HemN-like__clustered_with_heat"/>
    <property type="match status" value="1"/>
</dbReference>
<gene>
    <name evidence="5" type="primary">hemW</name>
    <name evidence="5" type="ORF">KQI68_08820</name>
</gene>
<organism evidence="5 6">
    <name type="scientific">Peptoniphilus ovalis</name>
    <dbReference type="NCBI Taxonomy" id="2841503"/>
    <lineage>
        <taxon>Bacteria</taxon>
        <taxon>Bacillati</taxon>
        <taxon>Bacillota</taxon>
        <taxon>Tissierellia</taxon>
        <taxon>Tissierellales</taxon>
        <taxon>Peptoniphilaceae</taxon>
        <taxon>Peptoniphilus</taxon>
    </lineage>
</organism>
<accession>A0ABS6FID2</accession>
<dbReference type="NCBIfam" id="TIGR00539">
    <property type="entry name" value="hemN_rel"/>
    <property type="match status" value="1"/>
</dbReference>
<comment type="subcellular location">
    <subcellularLocation>
        <location evidence="3">Cytoplasm</location>
    </subcellularLocation>
</comment>
<comment type="similarity">
    <text evidence="1">Belongs to the anaerobic coproporphyrinogen-III oxidase family. HemW subfamily.</text>
</comment>
<name>A0ABS6FID2_9FIRM</name>
<comment type="function">
    <text evidence="3">Probably acts as a heme chaperone, transferring heme to an unknown acceptor. Binds one molecule of heme per monomer, possibly covalently. Binds 1 [4Fe-4S] cluster. The cluster is coordinated with 3 cysteines and an exchangeable S-adenosyl-L-methionine.</text>
</comment>
<dbReference type="PANTHER" id="PTHR13932:SF5">
    <property type="entry name" value="RADICAL S-ADENOSYL METHIONINE DOMAIN-CONTAINING PROTEIN 1, MITOCHONDRIAL"/>
    <property type="match status" value="1"/>
</dbReference>
<dbReference type="Proteomes" id="UP000783742">
    <property type="component" value="Unassembled WGS sequence"/>
</dbReference>
<evidence type="ECO:0000256" key="1">
    <source>
        <dbReference type="ARBA" id="ARBA00006100"/>
    </source>
</evidence>
<evidence type="ECO:0000259" key="4">
    <source>
        <dbReference type="PROSITE" id="PS51918"/>
    </source>
</evidence>
<keyword evidence="3" id="KW-0479">Metal-binding</keyword>
<keyword evidence="3" id="KW-0411">Iron-sulfur</keyword>
<dbReference type="PROSITE" id="PS51918">
    <property type="entry name" value="RADICAL_SAM"/>
    <property type="match status" value="1"/>
</dbReference>
<dbReference type="SFLD" id="SFLDF00288">
    <property type="entry name" value="HemN-like__clustered_with_nucl"/>
    <property type="match status" value="1"/>
</dbReference>
<dbReference type="SMART" id="SM00729">
    <property type="entry name" value="Elp3"/>
    <property type="match status" value="1"/>
</dbReference>
<dbReference type="InterPro" id="IPR034505">
    <property type="entry name" value="Coproporphyrinogen-III_oxidase"/>
</dbReference>
<dbReference type="PANTHER" id="PTHR13932">
    <property type="entry name" value="COPROPORPHYRINIGEN III OXIDASE"/>
    <property type="match status" value="1"/>
</dbReference>
<dbReference type="InterPro" id="IPR006638">
    <property type="entry name" value="Elp3/MiaA/NifB-like_rSAM"/>
</dbReference>
<evidence type="ECO:0000256" key="2">
    <source>
        <dbReference type="ARBA" id="ARBA00017228"/>
    </source>
</evidence>
<dbReference type="Pfam" id="PF04055">
    <property type="entry name" value="Radical_SAM"/>
    <property type="match status" value="1"/>
</dbReference>
<keyword evidence="3" id="KW-0949">S-adenosyl-L-methionine</keyword>
<keyword evidence="3" id="KW-0349">Heme</keyword>
<keyword evidence="3" id="KW-0004">4Fe-4S</keyword>
<dbReference type="CDD" id="cd01335">
    <property type="entry name" value="Radical_SAM"/>
    <property type="match status" value="1"/>
</dbReference>
<dbReference type="SFLD" id="SFLDG01065">
    <property type="entry name" value="anaerobic_coproporphyrinogen-I"/>
    <property type="match status" value="2"/>
</dbReference>
<keyword evidence="3" id="KW-0963">Cytoplasm</keyword>
<keyword evidence="3" id="KW-0143">Chaperone</keyword>
<protein>
    <recommendedName>
        <fullName evidence="2 3">Heme chaperone HemW</fullName>
    </recommendedName>
</protein>
<evidence type="ECO:0000313" key="5">
    <source>
        <dbReference type="EMBL" id="MBU5669935.1"/>
    </source>
</evidence>
<dbReference type="SFLD" id="SFLDS00029">
    <property type="entry name" value="Radical_SAM"/>
    <property type="match status" value="2"/>
</dbReference>
<proteinExistence type="inferred from homology"/>
<dbReference type="EMBL" id="JAHLQO010000006">
    <property type="protein sequence ID" value="MBU5669935.1"/>
    <property type="molecule type" value="Genomic_DNA"/>
</dbReference>
<comment type="caution">
    <text evidence="5">The sequence shown here is derived from an EMBL/GenBank/DDBJ whole genome shotgun (WGS) entry which is preliminary data.</text>
</comment>
<evidence type="ECO:0000256" key="3">
    <source>
        <dbReference type="RuleBase" id="RU364116"/>
    </source>
</evidence>
<evidence type="ECO:0000313" key="6">
    <source>
        <dbReference type="Proteomes" id="UP000783742"/>
    </source>
</evidence>
<sequence>MMKTNNISIYIHIPFCESRCHYCDFCSSLINRENVGNYFEYLKKEIRLNDEILKNQKIKTIFIGGGTPSSVPSKYIVEIIEILKSYEIADDVEITIESNPNSLSLEKARDYFNVGINRISIGAQSFEDAILREIGRVHKSEEIYKAVRNAREAGFKNINLDLMLALPHQNFSHIKKSIEEIEKLKLEHVSYYSLILEEGTVLYNRCKKDLSSFPDEAEDRKMYHYVVKSLEKLGLKQYEISNFAKDGYECRHNLVYWKLEDYISFGLSASSNLENIRYSNFDSFKEYYKSLDNEVLPISYKEELSKTDRINEYIMMGLRLNYGIDLSEIDNRFDIDFMDDYKDEVSKNLNSGLIKIDDGKLALTEKGRDLSNQVELDFFR</sequence>
<dbReference type="InterPro" id="IPR004559">
    <property type="entry name" value="HemW-like"/>
</dbReference>
<dbReference type="SFLD" id="SFLDG01082">
    <property type="entry name" value="B12-binding_domain_containing"/>
    <property type="match status" value="1"/>
</dbReference>
<reference evidence="5 6" key="1">
    <citation type="submission" date="2021-06" db="EMBL/GenBank/DDBJ databases">
        <authorList>
            <person name="Sun Q."/>
            <person name="Li D."/>
        </authorList>
    </citation>
    <scope>NUCLEOTIDE SEQUENCE [LARGE SCALE GENOMIC DNA]</scope>
    <source>
        <strain evidence="5 6">MSJ-1</strain>
    </source>
</reference>
<dbReference type="InterPro" id="IPR010723">
    <property type="entry name" value="HemN_C"/>
</dbReference>
<keyword evidence="3" id="KW-0408">Iron</keyword>
<dbReference type="Pfam" id="PF06969">
    <property type="entry name" value="HemN_C"/>
    <property type="match status" value="1"/>
</dbReference>
<dbReference type="InterPro" id="IPR007197">
    <property type="entry name" value="rSAM"/>
</dbReference>
<feature type="domain" description="Radical SAM core" evidence="4">
    <location>
        <begin position="1"/>
        <end position="236"/>
    </location>
</feature>